<keyword evidence="3" id="KW-1185">Reference proteome</keyword>
<accession>A0A168B9Z9</accession>
<dbReference type="EMBL" id="AZHB01000005">
    <property type="protein sequence ID" value="OAA69828.1"/>
    <property type="molecule type" value="Genomic_DNA"/>
</dbReference>
<evidence type="ECO:0000313" key="3">
    <source>
        <dbReference type="Proteomes" id="UP000076744"/>
    </source>
</evidence>
<dbReference type="Proteomes" id="UP000076744">
    <property type="component" value="Unassembled WGS sequence"/>
</dbReference>
<organism evidence="2 3">
    <name type="scientific">Cordyceps fumosorosea (strain ARSEF 2679)</name>
    <name type="common">Isaria fumosorosea</name>
    <dbReference type="NCBI Taxonomy" id="1081104"/>
    <lineage>
        <taxon>Eukaryota</taxon>
        <taxon>Fungi</taxon>
        <taxon>Dikarya</taxon>
        <taxon>Ascomycota</taxon>
        <taxon>Pezizomycotina</taxon>
        <taxon>Sordariomycetes</taxon>
        <taxon>Hypocreomycetidae</taxon>
        <taxon>Hypocreales</taxon>
        <taxon>Cordycipitaceae</taxon>
        <taxon>Cordyceps</taxon>
    </lineage>
</organism>
<reference evidence="2 3" key="1">
    <citation type="journal article" date="2016" name="Genome Biol. Evol.">
        <title>Divergent and convergent evolution of fungal pathogenicity.</title>
        <authorList>
            <person name="Shang Y."/>
            <person name="Xiao G."/>
            <person name="Zheng P."/>
            <person name="Cen K."/>
            <person name="Zhan S."/>
            <person name="Wang C."/>
        </authorList>
    </citation>
    <scope>NUCLEOTIDE SEQUENCE [LARGE SCALE GENOMIC DNA]</scope>
    <source>
        <strain evidence="2 3">ARSEF 2679</strain>
    </source>
</reference>
<dbReference type="OrthoDB" id="3518210at2759"/>
<protein>
    <submittedName>
        <fullName evidence="2">Uncharacterized protein</fullName>
    </submittedName>
</protein>
<gene>
    <name evidence="2" type="ORF">ISF_03098</name>
</gene>
<proteinExistence type="predicted"/>
<dbReference type="AlphaFoldDB" id="A0A168B9Z9"/>
<sequence length="130" mass="14097">MLPTAFLQKTGTAMSSSHPLELHAPGWHDEARTPVVDNKYYDRATGEIRTASEGDHQEYMGPPSVDILIRSQHVDTVQCATAPRERSHGDAPGPQHEGGRGEEVGAGFGHGHNVFDPYCFVSRIATGGIY</sequence>
<evidence type="ECO:0000256" key="1">
    <source>
        <dbReference type="SAM" id="MobiDB-lite"/>
    </source>
</evidence>
<feature type="region of interest" description="Disordered" evidence="1">
    <location>
        <begin position="81"/>
        <end position="105"/>
    </location>
</feature>
<dbReference type="GeneID" id="30019390"/>
<name>A0A168B9Z9_CORFA</name>
<dbReference type="RefSeq" id="XP_018706432.1">
    <property type="nucleotide sequence ID" value="XM_018846704.1"/>
</dbReference>
<comment type="caution">
    <text evidence="2">The sequence shown here is derived from an EMBL/GenBank/DDBJ whole genome shotgun (WGS) entry which is preliminary data.</text>
</comment>
<evidence type="ECO:0000313" key="2">
    <source>
        <dbReference type="EMBL" id="OAA69828.1"/>
    </source>
</evidence>